<gene>
    <name evidence="3" type="ORF">BKA15_003417</name>
</gene>
<dbReference type="Proteomes" id="UP000569914">
    <property type="component" value="Unassembled WGS sequence"/>
</dbReference>
<name>A0A7Y9LCQ8_9ACTN</name>
<keyword evidence="4" id="KW-1185">Reference proteome</keyword>
<accession>A0A7Y9LCQ8</accession>
<feature type="transmembrane region" description="Helical" evidence="2">
    <location>
        <begin position="37"/>
        <end position="54"/>
    </location>
</feature>
<organism evidence="3 4">
    <name type="scientific">Microlunatus parietis</name>
    <dbReference type="NCBI Taxonomy" id="682979"/>
    <lineage>
        <taxon>Bacteria</taxon>
        <taxon>Bacillati</taxon>
        <taxon>Actinomycetota</taxon>
        <taxon>Actinomycetes</taxon>
        <taxon>Propionibacteriales</taxon>
        <taxon>Propionibacteriaceae</taxon>
        <taxon>Microlunatus</taxon>
    </lineage>
</organism>
<evidence type="ECO:0000313" key="3">
    <source>
        <dbReference type="EMBL" id="NYE72088.1"/>
    </source>
</evidence>
<dbReference type="RefSeq" id="WP_179752673.1">
    <property type="nucleotide sequence ID" value="NZ_JACCBU010000001.1"/>
</dbReference>
<keyword evidence="2" id="KW-1133">Transmembrane helix</keyword>
<keyword evidence="2" id="KW-0812">Transmembrane</keyword>
<comment type="caution">
    <text evidence="3">The sequence shown here is derived from an EMBL/GenBank/DDBJ whole genome shotgun (WGS) entry which is preliminary data.</text>
</comment>
<dbReference type="EMBL" id="JACCBU010000001">
    <property type="protein sequence ID" value="NYE72088.1"/>
    <property type="molecule type" value="Genomic_DNA"/>
</dbReference>
<reference evidence="3 4" key="1">
    <citation type="submission" date="2020-07" db="EMBL/GenBank/DDBJ databases">
        <title>Sequencing the genomes of 1000 actinobacteria strains.</title>
        <authorList>
            <person name="Klenk H.-P."/>
        </authorList>
    </citation>
    <scope>NUCLEOTIDE SEQUENCE [LARGE SCALE GENOMIC DNA]</scope>
    <source>
        <strain evidence="3 4">DSM 22083</strain>
    </source>
</reference>
<evidence type="ECO:0000256" key="2">
    <source>
        <dbReference type="SAM" id="Phobius"/>
    </source>
</evidence>
<evidence type="ECO:0000313" key="4">
    <source>
        <dbReference type="Proteomes" id="UP000569914"/>
    </source>
</evidence>
<feature type="compositionally biased region" description="Basic and acidic residues" evidence="1">
    <location>
        <begin position="101"/>
        <end position="110"/>
    </location>
</feature>
<dbReference type="AlphaFoldDB" id="A0A7Y9LCQ8"/>
<proteinExistence type="predicted"/>
<feature type="transmembrane region" description="Helical" evidence="2">
    <location>
        <begin position="66"/>
        <end position="93"/>
    </location>
</feature>
<keyword evidence="2" id="KW-0472">Membrane</keyword>
<evidence type="ECO:0000256" key="1">
    <source>
        <dbReference type="SAM" id="MobiDB-lite"/>
    </source>
</evidence>
<feature type="region of interest" description="Disordered" evidence="1">
    <location>
        <begin position="101"/>
        <end position="154"/>
    </location>
</feature>
<sequence>MLRLIWAASGHAAAYLRAYMPSNILLDRIRCRDGLKWGIPAMLIAVPYFAIAYWCTTVIDAGGPGWLHLIVLVTCWSGLKFILMGPISVILLLKARHREGRERRRQKQSDDAAGALQLVDRHDQTRRAPTGHEALPHHEHGPTHLGRASGALGT</sequence>
<protein>
    <submittedName>
        <fullName evidence="3">Multisubunit Na+/H+ antiporter MnhG subunit</fullName>
    </submittedName>
</protein>